<evidence type="ECO:0000256" key="1">
    <source>
        <dbReference type="SAM" id="MobiDB-lite"/>
    </source>
</evidence>
<dbReference type="EMBL" id="PKPP01003843">
    <property type="protein sequence ID" value="PWA67379.1"/>
    <property type="molecule type" value="Genomic_DNA"/>
</dbReference>
<feature type="compositionally biased region" description="Polar residues" evidence="1">
    <location>
        <begin position="138"/>
        <end position="166"/>
    </location>
</feature>
<gene>
    <name evidence="2" type="ORF">CTI12_AA318490</name>
</gene>
<feature type="region of interest" description="Disordered" evidence="1">
    <location>
        <begin position="138"/>
        <end position="206"/>
    </location>
</feature>
<dbReference type="Proteomes" id="UP000245207">
    <property type="component" value="Unassembled WGS sequence"/>
</dbReference>
<reference evidence="2 3" key="1">
    <citation type="journal article" date="2018" name="Mol. Plant">
        <title>The genome of Artemisia annua provides insight into the evolution of Asteraceae family and artemisinin biosynthesis.</title>
        <authorList>
            <person name="Shen Q."/>
            <person name="Zhang L."/>
            <person name="Liao Z."/>
            <person name="Wang S."/>
            <person name="Yan T."/>
            <person name="Shi P."/>
            <person name="Liu M."/>
            <person name="Fu X."/>
            <person name="Pan Q."/>
            <person name="Wang Y."/>
            <person name="Lv Z."/>
            <person name="Lu X."/>
            <person name="Zhang F."/>
            <person name="Jiang W."/>
            <person name="Ma Y."/>
            <person name="Chen M."/>
            <person name="Hao X."/>
            <person name="Li L."/>
            <person name="Tang Y."/>
            <person name="Lv G."/>
            <person name="Zhou Y."/>
            <person name="Sun X."/>
            <person name="Brodelius P.E."/>
            <person name="Rose J.K.C."/>
            <person name="Tang K."/>
        </authorList>
    </citation>
    <scope>NUCLEOTIDE SEQUENCE [LARGE SCALE GENOMIC DNA]</scope>
    <source>
        <strain evidence="3">cv. Huhao1</strain>
        <tissue evidence="2">Leaf</tissue>
    </source>
</reference>
<evidence type="ECO:0000313" key="2">
    <source>
        <dbReference type="EMBL" id="PWA67379.1"/>
    </source>
</evidence>
<dbReference type="OrthoDB" id="1892825at2759"/>
<protein>
    <recommendedName>
        <fullName evidence="4">Mediator-associated protein 2</fullName>
    </recommendedName>
</protein>
<evidence type="ECO:0000313" key="3">
    <source>
        <dbReference type="Proteomes" id="UP000245207"/>
    </source>
</evidence>
<sequence length="206" mass="22801">MGEVSQSGVKAVEEFQEDLRAPLIDPNTTDSTEFWLIQWPKDHIPDFNGQELSLDLRKDGGQLGTFEVPSGKSYDVVSLASQEPATVFLSSTTDSKIVGKITRRVSFVNYLEASEVPKDDTKKLKLFNERSSATSLTNSTYNFATPTKSTKPGSGRTSTHTSGRKSSLSEEKTRTKKLKPSRSTQDSDHGSEHSVEKKKKRKKDVA</sequence>
<dbReference type="PANTHER" id="PTHR36407">
    <property type="entry name" value="MEDIATOR-ASSOCIATED PROTEIN 2"/>
    <property type="match status" value="1"/>
</dbReference>
<feature type="compositionally biased region" description="Basic and acidic residues" evidence="1">
    <location>
        <begin position="185"/>
        <end position="195"/>
    </location>
</feature>
<feature type="compositionally biased region" description="Basic residues" evidence="1">
    <location>
        <begin position="196"/>
        <end position="206"/>
    </location>
</feature>
<name>A0A2U1N1J6_ARTAN</name>
<organism evidence="2 3">
    <name type="scientific">Artemisia annua</name>
    <name type="common">Sweet wormwood</name>
    <dbReference type="NCBI Taxonomy" id="35608"/>
    <lineage>
        <taxon>Eukaryota</taxon>
        <taxon>Viridiplantae</taxon>
        <taxon>Streptophyta</taxon>
        <taxon>Embryophyta</taxon>
        <taxon>Tracheophyta</taxon>
        <taxon>Spermatophyta</taxon>
        <taxon>Magnoliopsida</taxon>
        <taxon>eudicotyledons</taxon>
        <taxon>Gunneridae</taxon>
        <taxon>Pentapetalae</taxon>
        <taxon>asterids</taxon>
        <taxon>campanulids</taxon>
        <taxon>Asterales</taxon>
        <taxon>Asteraceae</taxon>
        <taxon>Asteroideae</taxon>
        <taxon>Anthemideae</taxon>
        <taxon>Artemisiinae</taxon>
        <taxon>Artemisia</taxon>
    </lineage>
</organism>
<proteinExistence type="predicted"/>
<evidence type="ECO:0008006" key="4">
    <source>
        <dbReference type="Google" id="ProtNLM"/>
    </source>
</evidence>
<accession>A0A2U1N1J6</accession>
<dbReference type="PANTHER" id="PTHR36407:SF1">
    <property type="entry name" value="MEDIATOR-ASSOCIATED PROTEIN 2"/>
    <property type="match status" value="1"/>
</dbReference>
<dbReference type="InterPro" id="IPR038823">
    <property type="entry name" value="MED2_plant"/>
</dbReference>
<comment type="caution">
    <text evidence="2">The sequence shown here is derived from an EMBL/GenBank/DDBJ whole genome shotgun (WGS) entry which is preliminary data.</text>
</comment>
<dbReference type="STRING" id="35608.A0A2U1N1J6"/>
<keyword evidence="3" id="KW-1185">Reference proteome</keyword>
<dbReference type="AlphaFoldDB" id="A0A2U1N1J6"/>